<protein>
    <recommendedName>
        <fullName evidence="5">Heme peroxidase</fullName>
    </recommendedName>
</protein>
<dbReference type="PROSITE" id="PS50292">
    <property type="entry name" value="PEROXIDASE_3"/>
    <property type="match status" value="1"/>
</dbReference>
<keyword evidence="1" id="KW-0560">Oxidoreductase</keyword>
<organism evidence="3 4">
    <name type="scientific">Anopheles maculatus</name>
    <dbReference type="NCBI Taxonomy" id="74869"/>
    <lineage>
        <taxon>Eukaryota</taxon>
        <taxon>Metazoa</taxon>
        <taxon>Ecdysozoa</taxon>
        <taxon>Arthropoda</taxon>
        <taxon>Hexapoda</taxon>
        <taxon>Insecta</taxon>
        <taxon>Pterygota</taxon>
        <taxon>Neoptera</taxon>
        <taxon>Endopterygota</taxon>
        <taxon>Diptera</taxon>
        <taxon>Nematocera</taxon>
        <taxon>Culicoidea</taxon>
        <taxon>Culicidae</taxon>
        <taxon>Anophelinae</taxon>
        <taxon>Anopheles</taxon>
        <taxon>Anopheles maculatus group</taxon>
    </lineage>
</organism>
<evidence type="ECO:0000313" key="4">
    <source>
        <dbReference type="Proteomes" id="UP000075901"/>
    </source>
</evidence>
<dbReference type="GO" id="GO:0046872">
    <property type="term" value="F:metal ion binding"/>
    <property type="evidence" value="ECO:0007669"/>
    <property type="project" value="UniProtKB-KW"/>
</dbReference>
<dbReference type="AlphaFoldDB" id="A0A182TBS0"/>
<dbReference type="Gene3D" id="1.10.640.10">
    <property type="entry name" value="Haem peroxidase domain superfamily, animal type"/>
    <property type="match status" value="1"/>
</dbReference>
<dbReference type="EnsemblMetazoa" id="AMAM023652-RA">
    <property type="protein sequence ID" value="AMAM023652-PA"/>
    <property type="gene ID" value="AMAM023652"/>
</dbReference>
<dbReference type="GO" id="GO:0020037">
    <property type="term" value="F:heme binding"/>
    <property type="evidence" value="ECO:0007669"/>
    <property type="project" value="InterPro"/>
</dbReference>
<proteinExistence type="predicted"/>
<feature type="binding site" description="axial binding residue" evidence="2">
    <location>
        <position position="36"/>
    </location>
    <ligand>
        <name>heme b</name>
        <dbReference type="ChEBI" id="CHEBI:60344"/>
    </ligand>
    <ligandPart>
        <name>Fe</name>
        <dbReference type="ChEBI" id="CHEBI:18248"/>
    </ligandPart>
</feature>
<name>A0A182TBS0_9DIPT</name>
<dbReference type="SUPFAM" id="SSF48113">
    <property type="entry name" value="Heme-dependent peroxidases"/>
    <property type="match status" value="1"/>
</dbReference>
<keyword evidence="2" id="KW-0408">Iron</keyword>
<dbReference type="Proteomes" id="UP000075901">
    <property type="component" value="Unassembled WGS sequence"/>
</dbReference>
<dbReference type="VEuPathDB" id="VectorBase:AMAM023652"/>
<dbReference type="InterPro" id="IPR037120">
    <property type="entry name" value="Haem_peroxidase_sf_animal"/>
</dbReference>
<dbReference type="GO" id="GO:0006979">
    <property type="term" value="P:response to oxidative stress"/>
    <property type="evidence" value="ECO:0007669"/>
    <property type="project" value="InterPro"/>
</dbReference>
<sequence length="228" mass="26066">MFQRGLLVRGYVNDYSPSINPTVLNDHANGAFRYFHSSILGSLSLNHESRAFAGSININDHMFNPTVLERNDGYRMLTRGMTTQPMGRNDPSFDPEVRHFLFRAGGRLGTDIKALDIQRSRDHGIPGYNTFRQYCGLGRATRWEDFVELRGPRDIQLLNSLYRTVDDVDLTVAEFFERHLPGTQAGPTYHCILMEQFLRTRRGDRFFFENGNGPASFTGPQLNEVRKA</sequence>
<dbReference type="InterPro" id="IPR010255">
    <property type="entry name" value="Haem_peroxidase_sf"/>
</dbReference>
<keyword evidence="4" id="KW-1185">Reference proteome</keyword>
<keyword evidence="2" id="KW-0349">Heme</keyword>
<reference evidence="3" key="2">
    <citation type="submission" date="2020-05" db="UniProtKB">
        <authorList>
            <consortium name="EnsemblMetazoa"/>
        </authorList>
    </citation>
    <scope>IDENTIFICATION</scope>
    <source>
        <strain evidence="3">maculatus3</strain>
    </source>
</reference>
<dbReference type="GO" id="GO:0004601">
    <property type="term" value="F:peroxidase activity"/>
    <property type="evidence" value="ECO:0007669"/>
    <property type="project" value="UniProtKB-KW"/>
</dbReference>
<accession>A0A182TBS0</accession>
<dbReference type="Pfam" id="PF03098">
    <property type="entry name" value="An_peroxidase"/>
    <property type="match status" value="1"/>
</dbReference>
<dbReference type="InterPro" id="IPR019791">
    <property type="entry name" value="Haem_peroxidase_animal"/>
</dbReference>
<reference evidence="4" key="1">
    <citation type="submission" date="2013-09" db="EMBL/GenBank/DDBJ databases">
        <title>The Genome Sequence of Anopheles maculatus species B.</title>
        <authorList>
            <consortium name="The Broad Institute Genomics Platform"/>
            <person name="Neafsey D.E."/>
            <person name="Besansky N."/>
            <person name="Howell P."/>
            <person name="Walton C."/>
            <person name="Young S.K."/>
            <person name="Zeng Q."/>
            <person name="Gargeya S."/>
            <person name="Fitzgerald M."/>
            <person name="Haas B."/>
            <person name="Abouelleil A."/>
            <person name="Allen A.W."/>
            <person name="Alvarado L."/>
            <person name="Arachchi H.M."/>
            <person name="Berlin A.M."/>
            <person name="Chapman S.B."/>
            <person name="Gainer-Dewar J."/>
            <person name="Goldberg J."/>
            <person name="Griggs A."/>
            <person name="Gujja S."/>
            <person name="Hansen M."/>
            <person name="Howarth C."/>
            <person name="Imamovic A."/>
            <person name="Ireland A."/>
            <person name="Larimer J."/>
            <person name="McCowan C."/>
            <person name="Murphy C."/>
            <person name="Pearson M."/>
            <person name="Poon T.W."/>
            <person name="Priest M."/>
            <person name="Roberts A."/>
            <person name="Saif S."/>
            <person name="Shea T."/>
            <person name="Sisk P."/>
            <person name="Sykes S."/>
            <person name="Wortman J."/>
            <person name="Nusbaum C."/>
            <person name="Birren B."/>
        </authorList>
    </citation>
    <scope>NUCLEOTIDE SEQUENCE [LARGE SCALE GENOMIC DNA]</scope>
    <source>
        <strain evidence="4">maculatus3</strain>
    </source>
</reference>
<evidence type="ECO:0008006" key="5">
    <source>
        <dbReference type="Google" id="ProtNLM"/>
    </source>
</evidence>
<keyword evidence="2" id="KW-0479">Metal-binding</keyword>
<keyword evidence="1" id="KW-0575">Peroxidase</keyword>
<evidence type="ECO:0000256" key="2">
    <source>
        <dbReference type="PIRSR" id="PIRSR619791-2"/>
    </source>
</evidence>
<evidence type="ECO:0000256" key="1">
    <source>
        <dbReference type="ARBA" id="ARBA00022559"/>
    </source>
</evidence>
<dbReference type="PANTHER" id="PTHR11475:SF86">
    <property type="entry name" value="PEROXIDASE"/>
    <property type="match status" value="1"/>
</dbReference>
<dbReference type="PANTHER" id="PTHR11475">
    <property type="entry name" value="OXIDASE/PEROXIDASE"/>
    <property type="match status" value="1"/>
</dbReference>
<evidence type="ECO:0000313" key="3">
    <source>
        <dbReference type="EnsemblMetazoa" id="AMAM023652-PA"/>
    </source>
</evidence>